<dbReference type="PANTHER" id="PTHR31544">
    <property type="entry name" value="AIG2-LIKE PROTEIN D"/>
    <property type="match status" value="1"/>
</dbReference>
<organism evidence="4">
    <name type="scientific">marine sediment metagenome</name>
    <dbReference type="NCBI Taxonomy" id="412755"/>
    <lineage>
        <taxon>unclassified sequences</taxon>
        <taxon>metagenomes</taxon>
        <taxon>ecological metagenomes</taxon>
    </lineage>
</organism>
<dbReference type="PANTHER" id="PTHR31544:SF2">
    <property type="entry name" value="AIG2-LIKE PROTEIN D"/>
    <property type="match status" value="1"/>
</dbReference>
<feature type="domain" description="Gamma-glutamylcyclotransferase AIG2-like" evidence="3">
    <location>
        <begin position="8"/>
        <end position="117"/>
    </location>
</feature>
<evidence type="ECO:0000256" key="1">
    <source>
        <dbReference type="ARBA" id="ARBA00022679"/>
    </source>
</evidence>
<accession>X1A3T1</accession>
<dbReference type="AlphaFoldDB" id="X1A3T1"/>
<dbReference type="SUPFAM" id="SSF110857">
    <property type="entry name" value="Gamma-glutamyl cyclotransferase-like"/>
    <property type="match status" value="1"/>
</dbReference>
<evidence type="ECO:0000256" key="2">
    <source>
        <dbReference type="ARBA" id="ARBA00030602"/>
    </source>
</evidence>
<dbReference type="CDD" id="cd06661">
    <property type="entry name" value="GGCT_like"/>
    <property type="match status" value="1"/>
</dbReference>
<evidence type="ECO:0000259" key="3">
    <source>
        <dbReference type="Pfam" id="PF06094"/>
    </source>
</evidence>
<dbReference type="GO" id="GO:0016740">
    <property type="term" value="F:transferase activity"/>
    <property type="evidence" value="ECO:0007669"/>
    <property type="project" value="UniProtKB-KW"/>
</dbReference>
<dbReference type="Pfam" id="PF06094">
    <property type="entry name" value="GGACT"/>
    <property type="match status" value="1"/>
</dbReference>
<dbReference type="Gene3D" id="3.10.490.10">
    <property type="entry name" value="Gamma-glutamyl cyclotransferase-like"/>
    <property type="match status" value="1"/>
</dbReference>
<evidence type="ECO:0000313" key="4">
    <source>
        <dbReference type="EMBL" id="GAG76765.1"/>
    </source>
</evidence>
<keyword evidence="1" id="KW-0808">Transferase</keyword>
<sequence>MSENKVSLFIYGSLRDAKIFQSVCGLSFTKKRAKVDEQTLLAEAALLPGYRKISPDKVYFYAFPLPSSKIEGYVVHNVPDSAMAEIDRYEGKRYERETVRVNTATGPVETQAYLTTHESMKKQFGDRFHVNLIHELWLRKRIEKFFKKRTRPGDKTFDAELERRADRELLGTTERDLVMSHYGSDAVSDYYLQHELDRPRPSIKYLYGDHLAERYIENYVSLVIRQVLLNQLDEQIQNRYRFELEHMQTSERYFKRSVSLLASME</sequence>
<dbReference type="InterPro" id="IPR045038">
    <property type="entry name" value="AIG2-like"/>
</dbReference>
<dbReference type="EMBL" id="BART01016029">
    <property type="protein sequence ID" value="GAG76765.1"/>
    <property type="molecule type" value="Genomic_DNA"/>
</dbReference>
<protein>
    <recommendedName>
        <fullName evidence="2">Putative gamma-glutamylcyclotransferase</fullName>
    </recommendedName>
</protein>
<dbReference type="InterPro" id="IPR009288">
    <property type="entry name" value="AIG2-like_dom"/>
</dbReference>
<name>X1A3T1_9ZZZZ</name>
<gene>
    <name evidence="4" type="ORF">S01H4_30963</name>
</gene>
<proteinExistence type="predicted"/>
<dbReference type="InterPro" id="IPR036568">
    <property type="entry name" value="GGCT-like_sf"/>
</dbReference>
<comment type="caution">
    <text evidence="4">The sequence shown here is derived from an EMBL/GenBank/DDBJ whole genome shotgun (WGS) entry which is preliminary data.</text>
</comment>
<feature type="non-terminal residue" evidence="4">
    <location>
        <position position="265"/>
    </location>
</feature>
<dbReference type="InterPro" id="IPR013024">
    <property type="entry name" value="GGCT-like"/>
</dbReference>
<reference evidence="4" key="1">
    <citation type="journal article" date="2014" name="Front. Microbiol.">
        <title>High frequency of phylogenetically diverse reductive dehalogenase-homologous genes in deep subseafloor sedimentary metagenomes.</title>
        <authorList>
            <person name="Kawai M."/>
            <person name="Futagami T."/>
            <person name="Toyoda A."/>
            <person name="Takaki Y."/>
            <person name="Nishi S."/>
            <person name="Hori S."/>
            <person name="Arai W."/>
            <person name="Tsubouchi T."/>
            <person name="Morono Y."/>
            <person name="Uchiyama I."/>
            <person name="Ito T."/>
            <person name="Fujiyama A."/>
            <person name="Inagaki F."/>
            <person name="Takami H."/>
        </authorList>
    </citation>
    <scope>NUCLEOTIDE SEQUENCE</scope>
    <source>
        <strain evidence="4">Expedition CK06-06</strain>
    </source>
</reference>